<evidence type="ECO:0000256" key="4">
    <source>
        <dbReference type="ARBA" id="ARBA00022496"/>
    </source>
</evidence>
<dbReference type="PANTHER" id="PTHR30532:SF1">
    <property type="entry name" value="IRON(3+)-HYDROXAMATE-BINDING PROTEIN FHUD"/>
    <property type="match status" value="1"/>
</dbReference>
<dbReference type="PRINTS" id="PR01715">
    <property type="entry name" value="FERRIBNDNGPP"/>
</dbReference>
<name>A0ABY5RZL0_9HYPH</name>
<comment type="subcellular location">
    <subcellularLocation>
        <location evidence="1">Cell envelope</location>
    </subcellularLocation>
</comment>
<evidence type="ECO:0000313" key="7">
    <source>
        <dbReference type="EMBL" id="UVF21724.1"/>
    </source>
</evidence>
<dbReference type="InterPro" id="IPR002491">
    <property type="entry name" value="ABC_transptr_periplasmic_BD"/>
</dbReference>
<keyword evidence="5" id="KW-0732">Signal</keyword>
<proteinExistence type="inferred from homology"/>
<dbReference type="CDD" id="cd01146">
    <property type="entry name" value="FhuD"/>
    <property type="match status" value="1"/>
</dbReference>
<dbReference type="SUPFAM" id="SSF53807">
    <property type="entry name" value="Helical backbone' metal receptor"/>
    <property type="match status" value="1"/>
</dbReference>
<dbReference type="EMBL" id="CP102845">
    <property type="protein sequence ID" value="UVF21724.1"/>
    <property type="molecule type" value="Genomic_DNA"/>
</dbReference>
<organism evidence="7 8">
    <name type="scientific">Microvirga terrae</name>
    <dbReference type="NCBI Taxonomy" id="2740529"/>
    <lineage>
        <taxon>Bacteria</taxon>
        <taxon>Pseudomonadati</taxon>
        <taxon>Pseudomonadota</taxon>
        <taxon>Alphaproteobacteria</taxon>
        <taxon>Hyphomicrobiales</taxon>
        <taxon>Methylobacteriaceae</taxon>
        <taxon>Microvirga</taxon>
    </lineage>
</organism>
<evidence type="ECO:0000256" key="3">
    <source>
        <dbReference type="ARBA" id="ARBA00022448"/>
    </source>
</evidence>
<dbReference type="InterPro" id="IPR006311">
    <property type="entry name" value="TAT_signal"/>
</dbReference>
<dbReference type="PROSITE" id="PS51318">
    <property type="entry name" value="TAT"/>
    <property type="match status" value="1"/>
</dbReference>
<evidence type="ECO:0000256" key="5">
    <source>
        <dbReference type="ARBA" id="ARBA00022729"/>
    </source>
</evidence>
<evidence type="ECO:0000259" key="6">
    <source>
        <dbReference type="PROSITE" id="PS50983"/>
    </source>
</evidence>
<evidence type="ECO:0000256" key="2">
    <source>
        <dbReference type="ARBA" id="ARBA00008814"/>
    </source>
</evidence>
<protein>
    <submittedName>
        <fullName evidence="7">Iron-siderophore ABC transporter substrate-binding protein</fullName>
    </submittedName>
</protein>
<gene>
    <name evidence="7" type="ORF">HPT29_011660</name>
</gene>
<keyword evidence="3" id="KW-0813">Transport</keyword>
<accession>A0ABY5RZL0</accession>
<dbReference type="Gene3D" id="3.40.50.1980">
    <property type="entry name" value="Nitrogenase molybdenum iron protein domain"/>
    <property type="match status" value="2"/>
</dbReference>
<evidence type="ECO:0000313" key="8">
    <source>
        <dbReference type="Proteomes" id="UP001017257"/>
    </source>
</evidence>
<keyword evidence="8" id="KW-1185">Reference proteome</keyword>
<feature type="domain" description="Fe/B12 periplasmic-binding" evidence="6">
    <location>
        <begin position="39"/>
        <end position="299"/>
    </location>
</feature>
<keyword evidence="4" id="KW-0406">Ion transport</keyword>
<dbReference type="InterPro" id="IPR051313">
    <property type="entry name" value="Bact_iron-sidero_bind"/>
</dbReference>
<dbReference type="PANTHER" id="PTHR30532">
    <property type="entry name" value="IRON III DICITRATE-BINDING PERIPLASMIC PROTEIN"/>
    <property type="match status" value="1"/>
</dbReference>
<dbReference type="Proteomes" id="UP001017257">
    <property type="component" value="Chromosome"/>
</dbReference>
<reference evidence="7" key="1">
    <citation type="submission" date="2022-08" db="EMBL/GenBank/DDBJ databases">
        <title>Microvirga terrae sp. nov., isolated from soil.</title>
        <authorList>
            <person name="Kim K.H."/>
            <person name="Seo Y.L."/>
            <person name="Kim J.M."/>
            <person name="Lee J.K."/>
            <person name="Han D.M."/>
            <person name="Jeon C.O."/>
        </authorList>
    </citation>
    <scope>NUCLEOTIDE SEQUENCE</scope>
    <source>
        <strain evidence="7">R24</strain>
    </source>
</reference>
<comment type="similarity">
    <text evidence="2">Belongs to the bacterial solute-binding protein 8 family.</text>
</comment>
<sequence length="303" mass="32929">MSMQPTSCHAAFAASRRHFLTAAVGSFLAGSVRAQPHQRTAVVDWAMFETLLALDVTPVAATELVQFRKIAVEPTVPSQVADLGLRGSPNFEMLRLSNPDLIVSSHWFSWIQDRLQQIAPVASYAVYEPGRPPYAPAEQITMTLGEKLGRTAQARSYIDAASLEIARASRRLAERTPRPVFLINLGDARHFRAFGYDSMFGDVLQRLGLRNAWAKRTSYAAAAPVPLEALAEVPEAWIVIISPVPPDAQSTLRDSPLWKALPAVREERVVVLPSINPFGALPAARRFARLLTGALAGAGGGVD</sequence>
<keyword evidence="4" id="KW-0408">Iron</keyword>
<keyword evidence="4" id="KW-0410">Iron transport</keyword>
<dbReference type="Pfam" id="PF01497">
    <property type="entry name" value="Peripla_BP_2"/>
    <property type="match status" value="1"/>
</dbReference>
<evidence type="ECO:0000256" key="1">
    <source>
        <dbReference type="ARBA" id="ARBA00004196"/>
    </source>
</evidence>
<dbReference type="PROSITE" id="PS50983">
    <property type="entry name" value="FE_B12_PBP"/>
    <property type="match status" value="1"/>
</dbReference>